<comment type="subcellular location">
    <subcellularLocation>
        <location evidence="1">Cell membrane</location>
        <topology evidence="1">Multi-pass membrane protein</topology>
    </subcellularLocation>
</comment>
<dbReference type="GO" id="GO:0005886">
    <property type="term" value="C:plasma membrane"/>
    <property type="evidence" value="ECO:0007669"/>
    <property type="project" value="UniProtKB-SubCell"/>
</dbReference>
<dbReference type="SUPFAM" id="SSF103473">
    <property type="entry name" value="MFS general substrate transporter"/>
    <property type="match status" value="1"/>
</dbReference>
<dbReference type="EMBL" id="FQVN01000006">
    <property type="protein sequence ID" value="SHG09861.1"/>
    <property type="molecule type" value="Genomic_DNA"/>
</dbReference>
<name>A0A1M5H1E4_STRHI</name>
<evidence type="ECO:0000256" key="2">
    <source>
        <dbReference type="ARBA" id="ARBA00022692"/>
    </source>
</evidence>
<keyword evidence="4 5" id="KW-0472">Membrane</keyword>
<evidence type="ECO:0000313" key="8">
    <source>
        <dbReference type="Proteomes" id="UP000184501"/>
    </source>
</evidence>
<feature type="transmembrane region" description="Helical" evidence="5">
    <location>
        <begin position="413"/>
        <end position="433"/>
    </location>
</feature>
<dbReference type="PANTHER" id="PTHR23523:SF2">
    <property type="entry name" value="2-NITROIMIDAZOLE TRANSPORTER"/>
    <property type="match status" value="1"/>
</dbReference>
<feature type="transmembrane region" description="Helical" evidence="5">
    <location>
        <begin position="291"/>
        <end position="312"/>
    </location>
</feature>
<evidence type="ECO:0000256" key="4">
    <source>
        <dbReference type="ARBA" id="ARBA00023136"/>
    </source>
</evidence>
<evidence type="ECO:0000256" key="3">
    <source>
        <dbReference type="ARBA" id="ARBA00022989"/>
    </source>
</evidence>
<accession>A0A1M5H1E4</accession>
<dbReference type="InterPro" id="IPR036259">
    <property type="entry name" value="MFS_trans_sf"/>
</dbReference>
<dbReference type="InterPro" id="IPR020846">
    <property type="entry name" value="MFS_dom"/>
</dbReference>
<feature type="transmembrane region" description="Helical" evidence="5">
    <location>
        <begin position="207"/>
        <end position="227"/>
    </location>
</feature>
<feature type="transmembrane region" description="Helical" evidence="5">
    <location>
        <begin position="92"/>
        <end position="115"/>
    </location>
</feature>
<dbReference type="InterPro" id="IPR011701">
    <property type="entry name" value="MFS"/>
</dbReference>
<feature type="transmembrane region" description="Helical" evidence="5">
    <location>
        <begin position="349"/>
        <end position="369"/>
    </location>
</feature>
<reference evidence="7 8" key="1">
    <citation type="submission" date="2016-11" db="EMBL/GenBank/DDBJ databases">
        <authorList>
            <person name="Jaros S."/>
            <person name="Januszkiewicz K."/>
            <person name="Wedrychowicz H."/>
        </authorList>
    </citation>
    <scope>NUCLEOTIDE SEQUENCE [LARGE SCALE GENOMIC DNA]</scope>
    <source>
        <strain evidence="7 8">DSM 44523</strain>
    </source>
</reference>
<keyword evidence="8" id="KW-1185">Reference proteome</keyword>
<keyword evidence="3 5" id="KW-1133">Transmembrane helix</keyword>
<organism evidence="7 8">
    <name type="scientific">Streptoalloteichus hindustanus</name>
    <dbReference type="NCBI Taxonomy" id="2017"/>
    <lineage>
        <taxon>Bacteria</taxon>
        <taxon>Bacillati</taxon>
        <taxon>Actinomycetota</taxon>
        <taxon>Actinomycetes</taxon>
        <taxon>Pseudonocardiales</taxon>
        <taxon>Pseudonocardiaceae</taxon>
        <taxon>Streptoalloteichus</taxon>
    </lineage>
</organism>
<feature type="transmembrane region" description="Helical" evidence="5">
    <location>
        <begin position="324"/>
        <end position="343"/>
    </location>
</feature>
<feature type="domain" description="Major facilitator superfamily (MFS) profile" evidence="6">
    <location>
        <begin position="55"/>
        <end position="437"/>
    </location>
</feature>
<feature type="transmembrane region" description="Helical" evidence="5">
    <location>
        <begin position="46"/>
        <end position="66"/>
    </location>
</feature>
<gene>
    <name evidence="7" type="ORF">SAMN05444320_106361</name>
</gene>
<dbReference type="PANTHER" id="PTHR23523">
    <property type="match status" value="1"/>
</dbReference>
<dbReference type="InterPro" id="IPR052524">
    <property type="entry name" value="MFS_Cyanate_Porter"/>
</dbReference>
<dbReference type="STRING" id="2017.SAMN05444320_106361"/>
<evidence type="ECO:0000256" key="1">
    <source>
        <dbReference type="ARBA" id="ARBA00004651"/>
    </source>
</evidence>
<feature type="transmembrane region" description="Helical" evidence="5">
    <location>
        <begin position="180"/>
        <end position="201"/>
    </location>
</feature>
<proteinExistence type="predicted"/>
<feature type="transmembrane region" description="Helical" evidence="5">
    <location>
        <begin position="146"/>
        <end position="168"/>
    </location>
</feature>
<dbReference type="Proteomes" id="UP000184501">
    <property type="component" value="Unassembled WGS sequence"/>
</dbReference>
<feature type="transmembrane region" description="Helical" evidence="5">
    <location>
        <begin position="122"/>
        <end position="140"/>
    </location>
</feature>
<evidence type="ECO:0000313" key="7">
    <source>
        <dbReference type="EMBL" id="SHG09861.1"/>
    </source>
</evidence>
<feature type="transmembrane region" description="Helical" evidence="5">
    <location>
        <begin position="381"/>
        <end position="401"/>
    </location>
</feature>
<feature type="transmembrane region" description="Helical" evidence="5">
    <location>
        <begin position="257"/>
        <end position="279"/>
    </location>
</feature>
<dbReference type="AlphaFoldDB" id="A0A1M5H1E4"/>
<evidence type="ECO:0000256" key="5">
    <source>
        <dbReference type="SAM" id="Phobius"/>
    </source>
</evidence>
<dbReference type="GO" id="GO:0022857">
    <property type="term" value="F:transmembrane transporter activity"/>
    <property type="evidence" value="ECO:0007669"/>
    <property type="project" value="InterPro"/>
</dbReference>
<evidence type="ECO:0000259" key="6">
    <source>
        <dbReference type="PROSITE" id="PS50850"/>
    </source>
</evidence>
<keyword evidence="2 5" id="KW-0812">Transmembrane</keyword>
<dbReference type="Pfam" id="PF07690">
    <property type="entry name" value="MFS_1"/>
    <property type="match status" value="1"/>
</dbReference>
<sequence length="438" mass="44214">MFATLGGVTVEPQVQPDIRQKDNPAIPGAGVAEVSAESRPAARPTAGAVAAAGGALLVAGVVLAAANLRPTVTSLAAVLSEVTSALALSDTWVSVVTAVPTLCFGLAAMVTPWLARRLGARGAIGLALALLTVGLAVRVLGGPSVLMLGTFVASSAIAVGNVLIPVVVKESFPDRIGPVTGAYSASLTAGGAAAAAFTVPLDHAFGGWRGAVGVWALLALAALLVWLPSLRAARRRASAAPKAAPAPARRSLLRSPLAWVITVFFGLQSLVAYTVMGWLPNILRDVAGVDAATAGVLLAVVMVIGVPISFFAPTLAARYRSQSAMAVAMVLSGLAGFLGLLLAPTFAPGLWILLIGVGLGIFPLALTLISLRARTGPDTAALSAMAQSFGYLISATGPFLVGKLHGVTGGWTASLALLVGVLVVQIVLGWLAGRPRHV</sequence>
<dbReference type="PROSITE" id="PS50850">
    <property type="entry name" value="MFS"/>
    <property type="match status" value="1"/>
</dbReference>
<dbReference type="Gene3D" id="1.20.1250.20">
    <property type="entry name" value="MFS general substrate transporter like domains"/>
    <property type="match status" value="2"/>
</dbReference>
<dbReference type="OrthoDB" id="5317164at2"/>
<protein>
    <submittedName>
        <fullName evidence="7">MFS transporter, CP family, cyanate transporter</fullName>
    </submittedName>
</protein>